<protein>
    <submittedName>
        <fullName evidence="2">C-type lectin domain-containing protein</fullName>
    </submittedName>
</protein>
<dbReference type="WBParaSite" id="ES5_v2.g25457.t1">
    <property type="protein sequence ID" value="ES5_v2.g25457.t1"/>
    <property type="gene ID" value="ES5_v2.g25457"/>
</dbReference>
<evidence type="ECO:0000313" key="1">
    <source>
        <dbReference type="Proteomes" id="UP000887579"/>
    </source>
</evidence>
<sequence>MKSTDILLVLLFAFFCVSNGCPFESIKYQKACYIFQSNATTFISAEIACNEMGGNLTSIHDAFENNFLSNQSQQFSDDDFWVGLSRLISGNWTWMDNTTIDYTDWAPKEPANLDCAAVLKKDSSWLASDCSKAKPYVCKIRDNKYCYSGYTYYEPTDSCYGYTRTFPYEGNWTLSEQYCQSEGGHLVSLHSAAEHAFVWNLLPYNPWTGLTRKDNTSEFKWSDGSPLDYFPWADHQPLSFENCAYYSSDGKFYSWQCRGSGLAMCKFPNHPLPTSNILENV</sequence>
<dbReference type="Proteomes" id="UP000887579">
    <property type="component" value="Unplaced"/>
</dbReference>
<organism evidence="1 2">
    <name type="scientific">Panagrolaimus sp. ES5</name>
    <dbReference type="NCBI Taxonomy" id="591445"/>
    <lineage>
        <taxon>Eukaryota</taxon>
        <taxon>Metazoa</taxon>
        <taxon>Ecdysozoa</taxon>
        <taxon>Nematoda</taxon>
        <taxon>Chromadorea</taxon>
        <taxon>Rhabditida</taxon>
        <taxon>Tylenchina</taxon>
        <taxon>Panagrolaimomorpha</taxon>
        <taxon>Panagrolaimoidea</taxon>
        <taxon>Panagrolaimidae</taxon>
        <taxon>Panagrolaimus</taxon>
    </lineage>
</organism>
<proteinExistence type="predicted"/>
<name>A0AC34G6W6_9BILA</name>
<accession>A0AC34G6W6</accession>
<reference evidence="2" key="1">
    <citation type="submission" date="2022-11" db="UniProtKB">
        <authorList>
            <consortium name="WormBaseParasite"/>
        </authorList>
    </citation>
    <scope>IDENTIFICATION</scope>
</reference>
<evidence type="ECO:0000313" key="2">
    <source>
        <dbReference type="WBParaSite" id="ES5_v2.g25457.t1"/>
    </source>
</evidence>